<evidence type="ECO:0000256" key="2">
    <source>
        <dbReference type="ARBA" id="ARBA00014654"/>
    </source>
</evidence>
<keyword evidence="8" id="KW-1185">Reference proteome</keyword>
<dbReference type="PANTHER" id="PTHR14087:SF7">
    <property type="entry name" value="THYMOCYTE NUCLEAR PROTEIN 1"/>
    <property type="match status" value="1"/>
</dbReference>
<feature type="compositionally biased region" description="Basic and acidic residues" evidence="5">
    <location>
        <begin position="28"/>
        <end position="47"/>
    </location>
</feature>
<dbReference type="AlphaFoldDB" id="A0AAE0PIH1"/>
<comment type="subcellular location">
    <subcellularLocation>
        <location evidence="1">Nucleus</location>
    </subcellularLocation>
</comment>
<dbReference type="InterPro" id="IPR002740">
    <property type="entry name" value="EVE_domain"/>
</dbReference>
<dbReference type="Proteomes" id="UP001281003">
    <property type="component" value="Unassembled WGS sequence"/>
</dbReference>
<protein>
    <recommendedName>
        <fullName evidence="2">Thymocyte nuclear protein 1</fullName>
    </recommendedName>
</protein>
<feature type="compositionally biased region" description="Basic and acidic residues" evidence="5">
    <location>
        <begin position="61"/>
        <end position="83"/>
    </location>
</feature>
<dbReference type="InterPro" id="IPR047197">
    <property type="entry name" value="THYN1-like_EVE"/>
</dbReference>
<sequence length="289" mass="32490">MPKRKSTHASPEPEVEQATRRRSSRLSKGVEPKKEEVEAPVKQEKPKTVTAGKKGGRKAAAVKEEVNDEKKEEKEEKVEEQPPTKKTRTTKSTNSKPTTTQPPSSSPSTGTGRQYWLLKAEPLPRLENAHDVSFSIDHLRSRSAPEPWDGIRNYSARNNLRSMRRGDLAFFYHSNCPNPGIVGVMEIVKEAEPDWTALDPKAAYFDAKAKAKVEGGGENPWCLVHVEFREKFERELGLKELREWGGERGGELEGMELLRLGRLSVSKVSGREWEFLMEKAGGRTGREGK</sequence>
<dbReference type="CDD" id="cd21133">
    <property type="entry name" value="EVE"/>
    <property type="match status" value="1"/>
</dbReference>
<reference evidence="7" key="1">
    <citation type="journal article" date="2023" name="Mol. Phylogenet. Evol.">
        <title>Genome-scale phylogeny and comparative genomics of the fungal order Sordariales.</title>
        <authorList>
            <person name="Hensen N."/>
            <person name="Bonometti L."/>
            <person name="Westerberg I."/>
            <person name="Brannstrom I.O."/>
            <person name="Guillou S."/>
            <person name="Cros-Aarteil S."/>
            <person name="Calhoun S."/>
            <person name="Haridas S."/>
            <person name="Kuo A."/>
            <person name="Mondo S."/>
            <person name="Pangilinan J."/>
            <person name="Riley R."/>
            <person name="LaButti K."/>
            <person name="Andreopoulos B."/>
            <person name="Lipzen A."/>
            <person name="Chen C."/>
            <person name="Yan M."/>
            <person name="Daum C."/>
            <person name="Ng V."/>
            <person name="Clum A."/>
            <person name="Steindorff A."/>
            <person name="Ohm R.A."/>
            <person name="Martin F."/>
            <person name="Silar P."/>
            <person name="Natvig D.O."/>
            <person name="Lalanne C."/>
            <person name="Gautier V."/>
            <person name="Ament-Velasquez S.L."/>
            <person name="Kruys A."/>
            <person name="Hutchinson M.I."/>
            <person name="Powell A.J."/>
            <person name="Barry K."/>
            <person name="Miller A.N."/>
            <person name="Grigoriev I.V."/>
            <person name="Debuchy R."/>
            <person name="Gladieux P."/>
            <person name="Hiltunen Thoren M."/>
            <person name="Johannesson H."/>
        </authorList>
    </citation>
    <scope>NUCLEOTIDE SEQUENCE</scope>
    <source>
        <strain evidence="7">FGSC 1904</strain>
    </source>
</reference>
<feature type="region of interest" description="Disordered" evidence="5">
    <location>
        <begin position="1"/>
        <end position="112"/>
    </location>
</feature>
<keyword evidence="3" id="KW-0597">Phosphoprotein</keyword>
<reference evidence="7" key="2">
    <citation type="submission" date="2023-07" db="EMBL/GenBank/DDBJ databases">
        <authorList>
            <consortium name="Lawrence Berkeley National Laboratory"/>
            <person name="Haridas S."/>
            <person name="Hensen N."/>
            <person name="Bonometti L."/>
            <person name="Westerberg I."/>
            <person name="Brannstrom I.O."/>
            <person name="Guillou S."/>
            <person name="Cros-Aarteil S."/>
            <person name="Calhoun S."/>
            <person name="Kuo A."/>
            <person name="Mondo S."/>
            <person name="Pangilinan J."/>
            <person name="Riley R."/>
            <person name="LaButti K."/>
            <person name="Andreopoulos B."/>
            <person name="Lipzen A."/>
            <person name="Chen C."/>
            <person name="Yanf M."/>
            <person name="Daum C."/>
            <person name="Ng V."/>
            <person name="Clum A."/>
            <person name="Steindorff A."/>
            <person name="Ohm R."/>
            <person name="Martin F."/>
            <person name="Silar P."/>
            <person name="Natvig D."/>
            <person name="Lalanne C."/>
            <person name="Gautier V."/>
            <person name="Ament-velasquez S.L."/>
            <person name="Kruys A."/>
            <person name="Hutchinson M.I."/>
            <person name="Powell A.J."/>
            <person name="Barry K."/>
            <person name="Miller A.N."/>
            <person name="Grigoriev I.V."/>
            <person name="Debuchy R."/>
            <person name="Gladieux P."/>
            <person name="Thoren M.H."/>
            <person name="Johannesson H."/>
        </authorList>
    </citation>
    <scope>NUCLEOTIDE SEQUENCE</scope>
    <source>
        <strain evidence="7">FGSC 1904</strain>
    </source>
</reference>
<dbReference type="GO" id="GO:0005634">
    <property type="term" value="C:nucleus"/>
    <property type="evidence" value="ECO:0007669"/>
    <property type="project" value="UniProtKB-SubCell"/>
</dbReference>
<dbReference type="Pfam" id="PF01878">
    <property type="entry name" value="EVE"/>
    <property type="match status" value="1"/>
</dbReference>
<dbReference type="PANTHER" id="PTHR14087">
    <property type="entry name" value="THYMOCYTE NUCLEAR PROTEIN 1"/>
    <property type="match status" value="1"/>
</dbReference>
<dbReference type="InterPro" id="IPR052181">
    <property type="entry name" value="5hmC_binding"/>
</dbReference>
<evidence type="ECO:0000256" key="4">
    <source>
        <dbReference type="ARBA" id="ARBA00023242"/>
    </source>
</evidence>
<feature type="compositionally biased region" description="Low complexity" evidence="5">
    <location>
        <begin position="90"/>
        <end position="111"/>
    </location>
</feature>
<evidence type="ECO:0000256" key="3">
    <source>
        <dbReference type="ARBA" id="ARBA00022553"/>
    </source>
</evidence>
<dbReference type="Gene3D" id="3.10.590.10">
    <property type="entry name" value="ph1033 like domains"/>
    <property type="match status" value="1"/>
</dbReference>
<evidence type="ECO:0000256" key="1">
    <source>
        <dbReference type="ARBA" id="ARBA00004123"/>
    </source>
</evidence>
<dbReference type="EMBL" id="JAUTDP010000003">
    <property type="protein sequence ID" value="KAK3400437.1"/>
    <property type="molecule type" value="Genomic_DNA"/>
</dbReference>
<name>A0AAE0PIH1_SORBR</name>
<keyword evidence="4" id="KW-0539">Nucleus</keyword>
<organism evidence="7 8">
    <name type="scientific">Sordaria brevicollis</name>
    <dbReference type="NCBI Taxonomy" id="83679"/>
    <lineage>
        <taxon>Eukaryota</taxon>
        <taxon>Fungi</taxon>
        <taxon>Dikarya</taxon>
        <taxon>Ascomycota</taxon>
        <taxon>Pezizomycotina</taxon>
        <taxon>Sordariomycetes</taxon>
        <taxon>Sordariomycetidae</taxon>
        <taxon>Sordariales</taxon>
        <taxon>Sordariaceae</taxon>
        <taxon>Sordaria</taxon>
    </lineage>
</organism>
<comment type="caution">
    <text evidence="7">The sequence shown here is derived from an EMBL/GenBank/DDBJ whole genome shotgun (WGS) entry which is preliminary data.</text>
</comment>
<proteinExistence type="predicted"/>
<dbReference type="InterPro" id="IPR015947">
    <property type="entry name" value="PUA-like_sf"/>
</dbReference>
<evidence type="ECO:0000313" key="8">
    <source>
        <dbReference type="Proteomes" id="UP001281003"/>
    </source>
</evidence>
<evidence type="ECO:0000256" key="5">
    <source>
        <dbReference type="SAM" id="MobiDB-lite"/>
    </source>
</evidence>
<accession>A0AAE0PIH1</accession>
<evidence type="ECO:0000259" key="6">
    <source>
        <dbReference type="Pfam" id="PF01878"/>
    </source>
</evidence>
<feature type="domain" description="EVE" evidence="6">
    <location>
        <begin position="114"/>
        <end position="278"/>
    </location>
</feature>
<dbReference type="SUPFAM" id="SSF88697">
    <property type="entry name" value="PUA domain-like"/>
    <property type="match status" value="1"/>
</dbReference>
<evidence type="ECO:0000313" key="7">
    <source>
        <dbReference type="EMBL" id="KAK3400437.1"/>
    </source>
</evidence>
<gene>
    <name evidence="7" type="ORF">B0T20DRAFT_476558</name>
</gene>
<dbReference type="FunFam" id="3.10.590.10:FF:000003">
    <property type="entry name" value="Thymocyte nuclear protein 1"/>
    <property type="match status" value="1"/>
</dbReference>